<name>A0A139GW78_9PEZI</name>
<reference evidence="2 3" key="1">
    <citation type="submission" date="2015-07" db="EMBL/GenBank/DDBJ databases">
        <title>Comparative genomics of the Sigatoka disease complex on banana suggests a link between parallel evolutionary changes in Pseudocercospora fijiensis and Pseudocercospora eumusae and increased virulence on the banana host.</title>
        <authorList>
            <person name="Chang T.-C."/>
            <person name="Salvucci A."/>
            <person name="Crous P.W."/>
            <person name="Stergiopoulos I."/>
        </authorList>
    </citation>
    <scope>NUCLEOTIDE SEQUENCE [LARGE SCALE GENOMIC DNA]</scope>
    <source>
        <strain evidence="2 3">CBS 114824</strain>
    </source>
</reference>
<keyword evidence="3" id="KW-1185">Reference proteome</keyword>
<proteinExistence type="predicted"/>
<dbReference type="AlphaFoldDB" id="A0A139GW78"/>
<evidence type="ECO:0000256" key="1">
    <source>
        <dbReference type="SAM" id="MobiDB-lite"/>
    </source>
</evidence>
<evidence type="ECO:0000313" key="3">
    <source>
        <dbReference type="Proteomes" id="UP000070133"/>
    </source>
</evidence>
<dbReference type="OrthoDB" id="4509729at2759"/>
<evidence type="ECO:0000313" key="2">
    <source>
        <dbReference type="EMBL" id="KXS94440.1"/>
    </source>
</evidence>
<protein>
    <submittedName>
        <fullName evidence="2">Uncharacterized protein</fullName>
    </submittedName>
</protein>
<dbReference type="EMBL" id="LFZN01000290">
    <property type="protein sequence ID" value="KXS94440.1"/>
    <property type="molecule type" value="Genomic_DNA"/>
</dbReference>
<feature type="region of interest" description="Disordered" evidence="1">
    <location>
        <begin position="35"/>
        <end position="114"/>
    </location>
</feature>
<sequence length="200" mass="21828">MTEYMSGPTHKSAVILQRYLALTSQQSALRRRIYMANSPSPPTSPMSSAADSPGSPTMSSPTTSSASGSPTVEARHFSQISPPALTLPSRRGSTKSPVIEPIPEDKGSNPTVQIPQASSQDQLFHVNQEIKATLTDLLNCDAARNDPKMRLWIQSRLMDAELELKRQRRRRFSTPTPSSTVSPTITLTPSPDKPCRKATL</sequence>
<gene>
    <name evidence="2" type="ORF">AC578_5196</name>
</gene>
<feature type="compositionally biased region" description="Low complexity" evidence="1">
    <location>
        <begin position="173"/>
        <end position="190"/>
    </location>
</feature>
<comment type="caution">
    <text evidence="2">The sequence shown here is derived from an EMBL/GenBank/DDBJ whole genome shotgun (WGS) entry which is preliminary data.</text>
</comment>
<feature type="region of interest" description="Disordered" evidence="1">
    <location>
        <begin position="168"/>
        <end position="200"/>
    </location>
</feature>
<feature type="compositionally biased region" description="Low complexity" evidence="1">
    <location>
        <begin position="45"/>
        <end position="71"/>
    </location>
</feature>
<accession>A0A139GW78</accession>
<dbReference type="Proteomes" id="UP000070133">
    <property type="component" value="Unassembled WGS sequence"/>
</dbReference>
<organism evidence="2 3">
    <name type="scientific">Pseudocercospora eumusae</name>
    <dbReference type="NCBI Taxonomy" id="321146"/>
    <lineage>
        <taxon>Eukaryota</taxon>
        <taxon>Fungi</taxon>
        <taxon>Dikarya</taxon>
        <taxon>Ascomycota</taxon>
        <taxon>Pezizomycotina</taxon>
        <taxon>Dothideomycetes</taxon>
        <taxon>Dothideomycetidae</taxon>
        <taxon>Mycosphaerellales</taxon>
        <taxon>Mycosphaerellaceae</taxon>
        <taxon>Pseudocercospora</taxon>
    </lineage>
</organism>
<dbReference type="STRING" id="321146.A0A139GW78"/>